<feature type="compositionally biased region" description="Low complexity" evidence="1">
    <location>
        <begin position="130"/>
        <end position="144"/>
    </location>
</feature>
<dbReference type="Pfam" id="PF20107">
    <property type="entry name" value="DUF6497"/>
    <property type="match status" value="2"/>
</dbReference>
<evidence type="ECO:0000256" key="1">
    <source>
        <dbReference type="SAM" id="MobiDB-lite"/>
    </source>
</evidence>
<dbReference type="RefSeq" id="WP_377745824.1">
    <property type="nucleotide sequence ID" value="NZ_JBHRXJ010000014.1"/>
</dbReference>
<accession>A0ABV7RBT3</accession>
<reference evidence="4" key="1">
    <citation type="journal article" date="2019" name="Int. J. Syst. Evol. Microbiol.">
        <title>The Global Catalogue of Microorganisms (GCM) 10K type strain sequencing project: providing services to taxonomists for standard genome sequencing and annotation.</title>
        <authorList>
            <consortium name="The Broad Institute Genomics Platform"/>
            <consortium name="The Broad Institute Genome Sequencing Center for Infectious Disease"/>
            <person name="Wu L."/>
            <person name="Ma J."/>
        </authorList>
    </citation>
    <scope>NUCLEOTIDE SEQUENCE [LARGE SCALE GENOMIC DNA]</scope>
    <source>
        <strain evidence="4">KCTC 42899</strain>
    </source>
</reference>
<dbReference type="InterPro" id="IPR045467">
    <property type="entry name" value="DUF6497"/>
</dbReference>
<feature type="region of interest" description="Disordered" evidence="1">
    <location>
        <begin position="85"/>
        <end position="156"/>
    </location>
</feature>
<dbReference type="EMBL" id="JBHRXJ010000014">
    <property type="protein sequence ID" value="MFC3529756.1"/>
    <property type="molecule type" value="Genomic_DNA"/>
</dbReference>
<gene>
    <name evidence="3" type="ORF">ACFOMH_16385</name>
</gene>
<organism evidence="3 4">
    <name type="scientific">Paracoccus mangrovi</name>
    <dbReference type="NCBI Taxonomy" id="1715645"/>
    <lineage>
        <taxon>Bacteria</taxon>
        <taxon>Pseudomonadati</taxon>
        <taxon>Pseudomonadota</taxon>
        <taxon>Alphaproteobacteria</taxon>
        <taxon>Rhodobacterales</taxon>
        <taxon>Paracoccaceae</taxon>
        <taxon>Paracoccus</taxon>
    </lineage>
</organism>
<feature type="signal peptide" evidence="2">
    <location>
        <begin position="1"/>
        <end position="24"/>
    </location>
</feature>
<feature type="chain" id="PRO_5047027844" evidence="2">
    <location>
        <begin position="25"/>
        <end position="241"/>
    </location>
</feature>
<name>A0ABV7RBT3_9RHOB</name>
<dbReference type="Proteomes" id="UP001595721">
    <property type="component" value="Unassembled WGS sequence"/>
</dbReference>
<evidence type="ECO:0000313" key="4">
    <source>
        <dbReference type="Proteomes" id="UP001595721"/>
    </source>
</evidence>
<proteinExistence type="predicted"/>
<protein>
    <submittedName>
        <fullName evidence="3">DUF6497 family protein</fullName>
    </submittedName>
</protein>
<evidence type="ECO:0000256" key="2">
    <source>
        <dbReference type="SAM" id="SignalP"/>
    </source>
</evidence>
<keyword evidence="4" id="KW-1185">Reference proteome</keyword>
<evidence type="ECO:0000313" key="3">
    <source>
        <dbReference type="EMBL" id="MFC3529756.1"/>
    </source>
</evidence>
<feature type="compositionally biased region" description="Acidic residues" evidence="1">
    <location>
        <begin position="145"/>
        <end position="156"/>
    </location>
</feature>
<sequence>MGKLAFLGKVLAAGAIMGAPQSLATAMAQDMSETRKTGGQPETGVAITLPSGAVVYWQETLHDTSGGFGLTYRFRFVMPDLAQRVPSTSGPASDFEDDRGPIDIDTETGDVTGDVAGDMTGEGAEDASMPDAAADPEYAAQAPETDTDAGDEESADEMLDAPVLPAAPDVLAQDPVHQDVVWLCENWALPRLAKPAPRPSQIIISLSDKKTAFGAYDPEVVQLFEAFRLPPDRDSCEWEPW</sequence>
<comment type="caution">
    <text evidence="3">The sequence shown here is derived from an EMBL/GenBank/DDBJ whole genome shotgun (WGS) entry which is preliminary data.</text>
</comment>
<keyword evidence="2" id="KW-0732">Signal</keyword>